<evidence type="ECO:0000256" key="5">
    <source>
        <dbReference type="SAM" id="SignalP"/>
    </source>
</evidence>
<comment type="subcellular location">
    <subcellularLocation>
        <location evidence="1">Membrane</location>
    </subcellularLocation>
</comment>
<dbReference type="GO" id="GO:0016020">
    <property type="term" value="C:membrane"/>
    <property type="evidence" value="ECO:0007669"/>
    <property type="project" value="UniProtKB-SubCell"/>
</dbReference>
<keyword evidence="4" id="KW-0325">Glycoprotein</keyword>
<evidence type="ECO:0000256" key="4">
    <source>
        <dbReference type="ARBA" id="ARBA00023180"/>
    </source>
</evidence>
<evidence type="ECO:0000256" key="1">
    <source>
        <dbReference type="ARBA" id="ARBA00004370"/>
    </source>
</evidence>
<dbReference type="RefSeq" id="XP_026531231.1">
    <property type="nucleotide sequence ID" value="XM_026675446.1"/>
</dbReference>
<evidence type="ECO:0000256" key="3">
    <source>
        <dbReference type="ARBA" id="ARBA00023136"/>
    </source>
</evidence>
<dbReference type="InterPro" id="IPR015631">
    <property type="entry name" value="CD2/SLAM_rcpt"/>
</dbReference>
<accession>A0A6J1UK16</accession>
<reference evidence="8" key="1">
    <citation type="submission" date="2025-08" db="UniProtKB">
        <authorList>
            <consortium name="RefSeq"/>
        </authorList>
    </citation>
    <scope>IDENTIFICATION</scope>
</reference>
<sequence>MTVWICHLCPLLWAATALCVVKDCSNRISIVGVEREDIVLAPSVSGNGSLTRIYWKKGEDIVVGSRFSIPSEKEKQRWSFDASSGNLSLKNLSKEDTGTYTAKIFINEEMKETCFDLKILVRPDINCTVNNDTIQLNCTSASQDLPLAYSWDVNGNEEIISEKNSVIQLQRNSNHFQKITCYVVASNSNASNFINLSDCIIPVEDDIQHNIFKFAF</sequence>
<dbReference type="PANTHER" id="PTHR12080">
    <property type="entry name" value="SIGNALING LYMPHOCYTIC ACTIVATION MOLECULE"/>
    <property type="match status" value="1"/>
</dbReference>
<gene>
    <name evidence="8" type="primary">LOC113417194</name>
</gene>
<evidence type="ECO:0000313" key="8">
    <source>
        <dbReference type="RefSeq" id="XP_026531231.1"/>
    </source>
</evidence>
<feature type="signal peptide" evidence="5">
    <location>
        <begin position="1"/>
        <end position="17"/>
    </location>
</feature>
<keyword evidence="2 5" id="KW-0732">Signal</keyword>
<dbReference type="PANTHER" id="PTHR12080:SF48">
    <property type="entry name" value="IMMUNOGLOBULIN SUBTYPE DOMAIN-CONTAINING PROTEIN"/>
    <property type="match status" value="1"/>
</dbReference>
<organism evidence="7 8">
    <name type="scientific">Notechis scutatus</name>
    <name type="common">mainland tiger snake</name>
    <dbReference type="NCBI Taxonomy" id="8663"/>
    <lineage>
        <taxon>Eukaryota</taxon>
        <taxon>Metazoa</taxon>
        <taxon>Chordata</taxon>
        <taxon>Craniata</taxon>
        <taxon>Vertebrata</taxon>
        <taxon>Euteleostomi</taxon>
        <taxon>Lepidosauria</taxon>
        <taxon>Squamata</taxon>
        <taxon>Bifurcata</taxon>
        <taxon>Unidentata</taxon>
        <taxon>Episquamata</taxon>
        <taxon>Toxicofera</taxon>
        <taxon>Serpentes</taxon>
        <taxon>Colubroidea</taxon>
        <taxon>Elapidae</taxon>
        <taxon>Hydrophiinae</taxon>
        <taxon>Notechis</taxon>
    </lineage>
</organism>
<dbReference type="GeneID" id="113417194"/>
<protein>
    <submittedName>
        <fullName evidence="8">Uncharacterized protein LOC113417194 isoform X2</fullName>
    </submittedName>
</protein>
<dbReference type="SUPFAM" id="SSF48726">
    <property type="entry name" value="Immunoglobulin"/>
    <property type="match status" value="1"/>
</dbReference>
<dbReference type="PROSITE" id="PS50835">
    <property type="entry name" value="IG_LIKE"/>
    <property type="match status" value="1"/>
</dbReference>
<dbReference type="InterPro" id="IPR013783">
    <property type="entry name" value="Ig-like_fold"/>
</dbReference>
<keyword evidence="3" id="KW-0472">Membrane</keyword>
<evidence type="ECO:0000259" key="6">
    <source>
        <dbReference type="PROSITE" id="PS50835"/>
    </source>
</evidence>
<dbReference type="InterPro" id="IPR036179">
    <property type="entry name" value="Ig-like_dom_sf"/>
</dbReference>
<evidence type="ECO:0000256" key="2">
    <source>
        <dbReference type="ARBA" id="ARBA00022729"/>
    </source>
</evidence>
<dbReference type="InterPro" id="IPR007110">
    <property type="entry name" value="Ig-like_dom"/>
</dbReference>
<feature type="domain" description="Ig-like" evidence="6">
    <location>
        <begin position="131"/>
        <end position="197"/>
    </location>
</feature>
<dbReference type="AlphaFoldDB" id="A0A6J1UK16"/>
<keyword evidence="7" id="KW-1185">Reference proteome</keyword>
<dbReference type="Gene3D" id="2.60.40.10">
    <property type="entry name" value="Immunoglobulins"/>
    <property type="match status" value="2"/>
</dbReference>
<proteinExistence type="predicted"/>
<dbReference type="Proteomes" id="UP000504612">
    <property type="component" value="Unplaced"/>
</dbReference>
<evidence type="ECO:0000313" key="7">
    <source>
        <dbReference type="Proteomes" id="UP000504612"/>
    </source>
</evidence>
<name>A0A6J1UK16_9SAUR</name>
<feature type="chain" id="PRO_5026755610" evidence="5">
    <location>
        <begin position="18"/>
        <end position="216"/>
    </location>
</feature>